<feature type="transmembrane region" description="Helical" evidence="1">
    <location>
        <begin position="6"/>
        <end position="26"/>
    </location>
</feature>
<organism evidence="2 3">
    <name type="scientific">Kibdelosporangium philippinense</name>
    <dbReference type="NCBI Taxonomy" id="211113"/>
    <lineage>
        <taxon>Bacteria</taxon>
        <taxon>Bacillati</taxon>
        <taxon>Actinomycetota</taxon>
        <taxon>Actinomycetes</taxon>
        <taxon>Pseudonocardiales</taxon>
        <taxon>Pseudonocardiaceae</taxon>
        <taxon>Kibdelosporangium</taxon>
    </lineage>
</organism>
<name>A0ABS8ZGZ2_9PSEU</name>
<keyword evidence="3" id="KW-1185">Reference proteome</keyword>
<evidence type="ECO:0000256" key="1">
    <source>
        <dbReference type="SAM" id="Phobius"/>
    </source>
</evidence>
<proteinExistence type="predicted"/>
<keyword evidence="1" id="KW-0812">Transmembrane</keyword>
<keyword evidence="1" id="KW-1133">Transmembrane helix</keyword>
<dbReference type="RefSeq" id="WP_233728051.1">
    <property type="nucleotide sequence ID" value="NZ_JAJVCN010000002.1"/>
</dbReference>
<sequence length="54" mass="6189">MGSVEVTLLVGLFVFLLGVLTGNGMLTLAQQQRERRQADMQRRINEEVRRNGWT</sequence>
<comment type="caution">
    <text evidence="2">The sequence shown here is derived from an EMBL/GenBank/DDBJ whole genome shotgun (WGS) entry which is preliminary data.</text>
</comment>
<reference evidence="2 3" key="1">
    <citation type="submission" date="2021-12" db="EMBL/GenBank/DDBJ databases">
        <title>Genome sequence of Kibdelosporangium philippinense ATCC 49844.</title>
        <authorList>
            <person name="Fedorov E.A."/>
            <person name="Omeragic M."/>
            <person name="Shalygina K.F."/>
            <person name="Maclea K.S."/>
        </authorList>
    </citation>
    <scope>NUCLEOTIDE SEQUENCE [LARGE SCALE GENOMIC DNA]</scope>
    <source>
        <strain evidence="2 3">ATCC 49844</strain>
    </source>
</reference>
<evidence type="ECO:0000313" key="3">
    <source>
        <dbReference type="Proteomes" id="UP001521150"/>
    </source>
</evidence>
<evidence type="ECO:0000313" key="2">
    <source>
        <dbReference type="EMBL" id="MCE7006594.1"/>
    </source>
</evidence>
<keyword evidence="1" id="KW-0472">Membrane</keyword>
<accession>A0ABS8ZGZ2</accession>
<gene>
    <name evidence="2" type="ORF">LWC34_27745</name>
</gene>
<dbReference type="Proteomes" id="UP001521150">
    <property type="component" value="Unassembled WGS sequence"/>
</dbReference>
<protein>
    <submittedName>
        <fullName evidence="2">Uncharacterized protein</fullName>
    </submittedName>
</protein>
<dbReference type="EMBL" id="JAJVCN010000002">
    <property type="protein sequence ID" value="MCE7006594.1"/>
    <property type="molecule type" value="Genomic_DNA"/>
</dbReference>